<evidence type="ECO:0000259" key="1">
    <source>
        <dbReference type="Pfam" id="PF09593"/>
    </source>
</evidence>
<evidence type="ECO:0000313" key="3">
    <source>
        <dbReference type="EMBL" id="QEL50698.1"/>
    </source>
</evidence>
<evidence type="ECO:0000313" key="2">
    <source>
        <dbReference type="EMBL" id="QEL50697.1"/>
    </source>
</evidence>
<accession>A0A5C1D4N4</accession>
<protein>
    <submittedName>
        <fullName evidence="2">BetaC1 protein</fullName>
    </submittedName>
</protein>
<dbReference type="InterPro" id="IPR018583">
    <property type="entry name" value="CLCuD_DNA-betaC1"/>
</dbReference>
<gene>
    <name evidence="2" type="primary">betaC1</name>
</gene>
<dbReference type="EMBL" id="MK032308">
    <property type="protein sequence ID" value="QEL50697.1"/>
    <property type="molecule type" value="Genomic_DNA"/>
</dbReference>
<reference evidence="2" key="1">
    <citation type="submission" date="2018-10" db="EMBL/GenBank/DDBJ databases">
        <title>Molecular epidemiology of vegetable-infecting geminiviruses in Burkina Faso.</title>
        <authorList>
            <person name="Ouattara A."/>
            <person name="Tiendrebeogo F."/>
            <person name="Lefeuvre P."/>
            <person name="Hoareau M."/>
            <person name="Claverie S."/>
            <person name="Allibert A."/>
            <person name="Traore E.V."/>
            <person name="Barro N."/>
            <person name="Traore O."/>
            <person name="Lett J.-M."/>
        </authorList>
    </citation>
    <scope>NUCLEOTIDE SEQUENCE</scope>
    <source>
        <strain evidence="2">Burkina Faso/Kaya/Sida29BA/2014</strain>
        <strain evidence="3">Burkina Faso/Kaya/Sida30BA/2014</strain>
    </source>
</reference>
<sequence length="117" mass="13319">MTIRYKNTRGVEFRIDVLIVNGRIQCKVQVTATKQAYLSTTTFTVPYSFLEVIIPFDFNGTENSIAHAFQSLFHGTEHKDIRGEDLVDAVDLVMAENENLMGMEIIEPHRIITRTSV</sequence>
<organism evidence="2">
    <name type="scientific">Cotton leaf curl Gezira betasatellite</name>
    <dbReference type="NCBI Taxonomy" id="304222"/>
    <lineage>
        <taxon>Viruses</taxon>
        <taxon>Viruses incertae sedis</taxon>
        <taxon>Tolecusatellitidae</taxon>
        <taxon>Betasatellite</taxon>
        <taxon>Betasatellite gossypigeziraense</taxon>
    </lineage>
</organism>
<proteinExistence type="predicted"/>
<dbReference type="EMBL" id="MK032309">
    <property type="protein sequence ID" value="QEL50698.1"/>
    <property type="molecule type" value="Genomic_DNA"/>
</dbReference>
<feature type="domain" description="Cotton leaf-curl disease DNA-betaC1" evidence="1">
    <location>
        <begin position="2"/>
        <end position="117"/>
    </location>
</feature>
<dbReference type="Pfam" id="PF09593">
    <property type="entry name" value="Pathogen_betaC1"/>
    <property type="match status" value="1"/>
</dbReference>
<name>A0A5C1D4N4_9VIRU</name>